<dbReference type="SMART" id="SM00271">
    <property type="entry name" value="DnaJ"/>
    <property type="match status" value="1"/>
</dbReference>
<dbReference type="PROSITE" id="PS50076">
    <property type="entry name" value="DNAJ_2"/>
    <property type="match status" value="1"/>
</dbReference>
<feature type="region of interest" description="Disordered" evidence="2">
    <location>
        <begin position="1"/>
        <end position="47"/>
    </location>
</feature>
<feature type="compositionally biased region" description="Basic and acidic residues" evidence="2">
    <location>
        <begin position="87"/>
        <end position="97"/>
    </location>
</feature>
<dbReference type="OrthoDB" id="498887at2759"/>
<dbReference type="EMBL" id="CAID01000009">
    <property type="protein sequence ID" value="CEF98935.1"/>
    <property type="molecule type" value="Genomic_DNA"/>
</dbReference>
<proteinExistence type="predicted"/>
<feature type="region of interest" description="Disordered" evidence="2">
    <location>
        <begin position="60"/>
        <end position="121"/>
    </location>
</feature>
<dbReference type="SUPFAM" id="SSF46565">
    <property type="entry name" value="Chaperone J-domain"/>
    <property type="match status" value="1"/>
</dbReference>
<dbReference type="STRING" id="70448.A0A090M3Y3"/>
<feature type="coiled-coil region" evidence="1">
    <location>
        <begin position="131"/>
        <end position="179"/>
    </location>
</feature>
<dbReference type="PRINTS" id="PR00625">
    <property type="entry name" value="JDOMAIN"/>
</dbReference>
<feature type="compositionally biased region" description="Basic and acidic residues" evidence="2">
    <location>
        <begin position="17"/>
        <end position="33"/>
    </location>
</feature>
<reference evidence="4 5" key="2">
    <citation type="journal article" date="2014" name="BMC Genomics">
        <title>An improved genome of the model marine alga Ostreococcus tauri unfolds by assessing Illumina de novo assemblies.</title>
        <authorList>
            <person name="Blanc-Mathieu R."/>
            <person name="Verhelst B."/>
            <person name="Derelle E."/>
            <person name="Rombauts S."/>
            <person name="Bouget F.Y."/>
            <person name="Carre I."/>
            <person name="Chateau A."/>
            <person name="Eyre-Walker A."/>
            <person name="Grimsley N."/>
            <person name="Moreau H."/>
            <person name="Piegu B."/>
            <person name="Rivals E."/>
            <person name="Schackwitz W."/>
            <person name="Van de Peer Y."/>
            <person name="Piganeau G."/>
        </authorList>
    </citation>
    <scope>NUCLEOTIDE SEQUENCE [LARGE SCALE GENOMIC DNA]</scope>
    <source>
        <strain evidence="5">OTTH 0595 / CCAP 157/2 / RCC745</strain>
    </source>
</reference>
<evidence type="ECO:0000256" key="2">
    <source>
        <dbReference type="SAM" id="MobiDB-lite"/>
    </source>
</evidence>
<dbReference type="Gene3D" id="1.25.40.10">
    <property type="entry name" value="Tetratricopeptide repeat domain"/>
    <property type="match status" value="1"/>
</dbReference>
<dbReference type="Gene3D" id="1.10.287.110">
    <property type="entry name" value="DnaJ domain"/>
    <property type="match status" value="1"/>
</dbReference>
<keyword evidence="1" id="KW-0175">Coiled coil</keyword>
<accession>A0A090M3Y3</accession>
<dbReference type="InterPro" id="IPR001623">
    <property type="entry name" value="DnaJ_domain"/>
</dbReference>
<dbReference type="InterPro" id="IPR018253">
    <property type="entry name" value="DnaJ_domain_CS"/>
</dbReference>
<feature type="domain" description="J" evidence="3">
    <location>
        <begin position="512"/>
        <end position="580"/>
    </location>
</feature>
<dbReference type="InterPro" id="IPR052758">
    <property type="entry name" value="SRC_co-chaperone"/>
</dbReference>
<organism evidence="4 5">
    <name type="scientific">Ostreococcus tauri</name>
    <name type="common">Marine green alga</name>
    <dbReference type="NCBI Taxonomy" id="70448"/>
    <lineage>
        <taxon>Eukaryota</taxon>
        <taxon>Viridiplantae</taxon>
        <taxon>Chlorophyta</taxon>
        <taxon>Mamiellophyceae</taxon>
        <taxon>Mamiellales</taxon>
        <taxon>Bathycoccaceae</taxon>
        <taxon>Ostreococcus</taxon>
    </lineage>
</organism>
<dbReference type="RefSeq" id="XP_003081045.2">
    <property type="nucleotide sequence ID" value="XM_003080997.2"/>
</dbReference>
<evidence type="ECO:0000313" key="5">
    <source>
        <dbReference type="Proteomes" id="UP000009170"/>
    </source>
</evidence>
<reference evidence="5" key="1">
    <citation type="journal article" date="2006" name="Proc. Natl. Acad. Sci. U.S.A.">
        <title>Genome analysis of the smallest free-living eukaryote Ostreococcus tauri unveils many unique features.</title>
        <authorList>
            <person name="Derelle E."/>
            <person name="Ferraz C."/>
            <person name="Rombauts S."/>
            <person name="Rouze P."/>
            <person name="Worden A.Z."/>
            <person name="Robbens S."/>
            <person name="Partensky F."/>
            <person name="Degroeve S."/>
            <person name="Echeynie S."/>
            <person name="Cooke R."/>
            <person name="Saeys Y."/>
            <person name="Wuyts J."/>
            <person name="Jabbari K."/>
            <person name="Bowler C."/>
            <person name="Panaud O."/>
            <person name="Piegu B."/>
            <person name="Ball S.G."/>
            <person name="Ral J.-P."/>
            <person name="Bouget F.-Y."/>
            <person name="Piganeau G."/>
            <person name="De Baets B."/>
            <person name="Picard A."/>
            <person name="Delseny M."/>
            <person name="Demaille J."/>
            <person name="Van de Peer Y."/>
            <person name="Moreau H."/>
        </authorList>
    </citation>
    <scope>NUCLEOTIDE SEQUENCE [LARGE SCALE GENOMIC DNA]</scope>
    <source>
        <strain evidence="5">OTTH 0595 / CCAP 157/2 / RCC745</strain>
    </source>
</reference>
<dbReference type="SMART" id="SM00028">
    <property type="entry name" value="TPR"/>
    <property type="match status" value="3"/>
</dbReference>
<dbReference type="CDD" id="cd06257">
    <property type="entry name" value="DnaJ"/>
    <property type="match status" value="1"/>
</dbReference>
<sequence>MYRSMRDVTNGTNGRESGGRAREGEKKTVERARGTQTTNAGDPVRDARAWMDDVVARASAEASRFEVEGREGFSARGASTARALLRRASERAADAREPSNGVDGGRVAMKSGASSPRYSRADVEAVEATLRTDHENAMTLTRERAEAAEREVASLTARCQELESARKSARSALAEMASQNAKLVTAFATKKDELKALRESAVASTAQPETKAQISELREALANARAETRAARETEAIRRRELDATRAELDDLRLKSRSDASSALKTQLASVMKELEREREAFASQKESWRQERAKLIRLAADPRMPEPRHTAKGPSPPKAPSSSSSSPKASSSTPPKGRRMPSRSPNKRVTPPKPPKASPSPARQRTPSRTSPSPFKKKLRELREQAEAFKVRGNKAFHAKTYDMALQAYADALAVSFVDDPFRAVLHANKAAALQAMGKYCDAVMECCISRTFDDTYIRALQRRADAYLSMGDWPMAMKDLEELLPHMGEDCALKLREAKRKVQNGCTSCEHYSVLGVSSRATKVDVTKAYKSLALKFHPDKAPSDAVRPASEAIFKRVAEAYATLKDASARASYDASLAASRLRRTHSMP</sequence>
<feature type="compositionally biased region" description="Low complexity" evidence="2">
    <location>
        <begin position="321"/>
        <end position="336"/>
    </location>
</feature>
<dbReference type="SUPFAM" id="SSF48452">
    <property type="entry name" value="TPR-like"/>
    <property type="match status" value="1"/>
</dbReference>
<protein>
    <submittedName>
        <fullName evidence="4">Tetratricopeptide-like helical</fullName>
    </submittedName>
</protein>
<dbReference type="InterPro" id="IPR036869">
    <property type="entry name" value="J_dom_sf"/>
</dbReference>
<feature type="coiled-coil region" evidence="1">
    <location>
        <begin position="265"/>
        <end position="292"/>
    </location>
</feature>
<dbReference type="GeneID" id="9831881"/>
<feature type="coiled-coil region" evidence="1">
    <location>
        <begin position="207"/>
        <end position="234"/>
    </location>
</feature>
<feature type="compositionally biased region" description="Polar residues" evidence="2">
    <location>
        <begin position="364"/>
        <end position="374"/>
    </location>
</feature>
<feature type="compositionally biased region" description="Low complexity" evidence="2">
    <location>
        <begin position="74"/>
        <end position="83"/>
    </location>
</feature>
<dbReference type="InParanoid" id="A0A090M3Y3"/>
<evidence type="ECO:0000313" key="4">
    <source>
        <dbReference type="EMBL" id="CEF98935.1"/>
    </source>
</evidence>
<dbReference type="PANTHER" id="PTHR44200:SF1">
    <property type="entry name" value="DNAJ HOMOLOG SUBFAMILY C MEMBER 7"/>
    <property type="match status" value="1"/>
</dbReference>
<feature type="compositionally biased region" description="Basic and acidic residues" evidence="2">
    <location>
        <begin position="63"/>
        <end position="73"/>
    </location>
</feature>
<dbReference type="InterPro" id="IPR019734">
    <property type="entry name" value="TPR_rpt"/>
</dbReference>
<name>A0A090M3Y3_OSTTA</name>
<comment type="caution">
    <text evidence="4">The sequence shown here is derived from an EMBL/GenBank/DDBJ whole genome shotgun (WGS) entry which is preliminary data.</text>
</comment>
<dbReference type="KEGG" id="ota:OT_ostta09g00560"/>
<dbReference type="InterPro" id="IPR011990">
    <property type="entry name" value="TPR-like_helical_dom_sf"/>
</dbReference>
<evidence type="ECO:0000259" key="3">
    <source>
        <dbReference type="PROSITE" id="PS50076"/>
    </source>
</evidence>
<feature type="region of interest" description="Disordered" evidence="2">
    <location>
        <begin position="299"/>
        <end position="379"/>
    </location>
</feature>
<dbReference type="PANTHER" id="PTHR44200">
    <property type="entry name" value="DNAJ HOMOLOG SUBFAMILY C MEMBER 7"/>
    <property type="match status" value="1"/>
</dbReference>
<gene>
    <name evidence="4" type="ORF">OT_ostta09g00560</name>
</gene>
<dbReference type="Proteomes" id="UP000009170">
    <property type="component" value="Unassembled WGS sequence"/>
</dbReference>
<dbReference type="PROSITE" id="PS00636">
    <property type="entry name" value="DNAJ_1"/>
    <property type="match status" value="1"/>
</dbReference>
<keyword evidence="5" id="KW-1185">Reference proteome</keyword>
<evidence type="ECO:0000256" key="1">
    <source>
        <dbReference type="SAM" id="Coils"/>
    </source>
</evidence>
<dbReference type="AlphaFoldDB" id="A0A090M3Y3"/>
<dbReference type="Pfam" id="PF00226">
    <property type="entry name" value="DnaJ"/>
    <property type="match status" value="1"/>
</dbReference>